<evidence type="ECO:0000256" key="7">
    <source>
        <dbReference type="SAM" id="MobiDB-lite"/>
    </source>
</evidence>
<accession>A0A9N8E1R4</accession>
<feature type="signal peptide" evidence="8">
    <location>
        <begin position="1"/>
        <end position="25"/>
    </location>
</feature>
<evidence type="ECO:0000256" key="8">
    <source>
        <dbReference type="SAM" id="SignalP"/>
    </source>
</evidence>
<dbReference type="Proteomes" id="UP001153069">
    <property type="component" value="Unassembled WGS sequence"/>
</dbReference>
<feature type="region of interest" description="Disordered" evidence="7">
    <location>
        <begin position="1061"/>
        <end position="1163"/>
    </location>
</feature>
<dbReference type="PANTHER" id="PTHR44826">
    <property type="entry name" value="SPORE COAT PROTEIN SP85"/>
    <property type="match status" value="1"/>
</dbReference>
<gene>
    <name evidence="9" type="ORF">SEMRO_564_G167320.1</name>
</gene>
<keyword evidence="3" id="KW-0748">Sporozoite</keyword>
<sequence length="1407" mass="152968">MSMSVLNLLILSTTLLQLQVLPCVAMNSNSNSNSNSNCGLLERTVFVEHGPSDSDTDSDGVGLSRSNVRKGASSTTSTTSTSGSTSGLNLGQEVTKKEEKALREAWQQTYQQFSSLDTSTSQLDSKHSENECPRTIQQLELVKHKQLKNDKKPKDNNHHMHMSHHHMSHQHQPLPPWFHYEQMMAWNVAVQTPTTSSPDSSLLFQGETDAADFSSAYSGRLQQRKLRHLEQVEQLLEVNAFDCSSSSSSSNYNTFQASVLLELQVEDFPTTSATTATARQGNVPAQSPSAQLYEEIQIWKQAFQTTYNTLLFYTCDAPTFTTIIEVQVEEWPIPDSYPQFDTTTTTNTTTQTTTKKLLEFQLTVECRGDGCDEHMALFGTLETGITLATVNTTAAPSILPSGWRPPKWQDLQGPALRQADDVCYCAATPNALVGLPTIEQFQLALETTLTQLHTEGLLQEYADAIDTLNQMSTQEEDDNEEACQEDNVSSIETQVLLQLSQPLFAMEHDANATSTTTVQDVLNHFVVSYNQLSLRLCDQPFARRIVNVSLAEDYQVGVDQQLIVRIQAECHGCTDDDIQNQAWLFNETDTAFAISSINETLIASYQLELLPLVPVLTCACPVDTATTTPETSGRAPTVPEVMLTLNARLEQNEPQEQEPIMVTALQQVEDYECHAPQDTLVSYTNVLVNFTGGNPQLLTNRELTLLEKTFEKTYNDLTFQQCDGKFRQITQVQLLILPRRLYHHNGTNSSTIAANSNSTNSTTGYYYDNSTDAGNYTSYGDKRMLLEDDFGRPATTYNRSRTISNTTTLEDPLEVETTSVFRVGVECRRCPATEDTDTFGLFDSFERRRELQQLAKNTIGFSSSFLAYADQSALIKPQHEMSACYCPAGQVPDDDIGTTEDEFLEIFQGKVEQLANESALENVESVDRVEELQDYCINDFEEAEANVIIDLVQYDDYRNITLYTDEEVRDAFRTAANSFREDDCAPLVRQTKKILLMPLDASNARDGDSGTDPAVRADMDVDVMEKGGASFEEYLSDKTDNVVDGMWTVLRNGVMTRQAALEAAKTMPSSAPSMVPSSAPTDSPTPKPTDIPSSAPSDVPSSNPSTDSPTGSPTASPTWSSGHPTSTPSAEPSLTPSSSPSLGPSSSPSGEPSSSPSSSPTISPTTLADFCGFTTITTSFFMGFDSTYSMDDDTLTSNFIAAYEAVRLSNCAPLIVSASVAQRIEGRRLNTAAIQIELSLTLNQADSDPFLQSEGELDEFVSSFSSTSGTSAAIPTAAPTPPPTHTPTDPPTEPPTEAPVTSSPNASPSVSPSTSASPSVAPSGGPSMSPSDLLSAGPSASSDSPSAGPSAFPSSLPSANPSASPSSSPRNASPSTSPSTSPSDIHLKPLWKSKQCKPEHVSINIAI</sequence>
<feature type="compositionally biased region" description="Pro residues" evidence="7">
    <location>
        <begin position="1278"/>
        <end position="1297"/>
    </location>
</feature>
<dbReference type="PRINTS" id="PR01217">
    <property type="entry name" value="PRICHEXTENSN"/>
</dbReference>
<proteinExistence type="inferred from homology"/>
<feature type="compositionally biased region" description="Low complexity" evidence="7">
    <location>
        <begin position="1124"/>
        <end position="1163"/>
    </location>
</feature>
<feature type="region of interest" description="Disordered" evidence="7">
    <location>
        <begin position="149"/>
        <end position="170"/>
    </location>
</feature>
<evidence type="ECO:0000256" key="2">
    <source>
        <dbReference type="ARBA" id="ARBA00021911"/>
    </source>
</evidence>
<protein>
    <recommendedName>
        <fullName evidence="2">Circumsporozoite protein</fullName>
    </recommendedName>
</protein>
<comment type="function">
    <text evidence="5">In the vertebrate host, binds to highly sulfated heparan sulfate proteoglycans (HSPGs) on the surface of host hepatocytes and is required for sporozoite invasion of the host hepatocytes.</text>
</comment>
<keyword evidence="10" id="KW-1185">Reference proteome</keyword>
<dbReference type="InterPro" id="IPR051860">
    <property type="entry name" value="Plasmodium_CSP_Invasion"/>
</dbReference>
<comment type="function">
    <text evidence="6">Essential sporozoite protein. In the mosquito vector, required for sporozoite development in the oocyst, migration through the vector hemolymph and entry into the vector salivary glands. In the vertebrate host, required for sporozoite migration through the host dermis and infection of host hepatocytes. Binds to highly sulfated heparan sulfate proteoglycans (HSPGs) on the surface of host hepatocytes.</text>
</comment>
<feature type="compositionally biased region" description="Low complexity" evidence="7">
    <location>
        <begin position="1298"/>
        <end position="1383"/>
    </location>
</feature>
<keyword evidence="8" id="KW-0732">Signal</keyword>
<comment type="caution">
    <text evidence="9">The sequence shown here is derived from an EMBL/GenBank/DDBJ whole genome shotgun (WGS) entry which is preliminary data.</text>
</comment>
<feature type="compositionally biased region" description="Low complexity" evidence="7">
    <location>
        <begin position="1262"/>
        <end position="1277"/>
    </location>
</feature>
<feature type="compositionally biased region" description="Low complexity" evidence="7">
    <location>
        <begin position="73"/>
        <end position="87"/>
    </location>
</feature>
<feature type="compositionally biased region" description="Polar residues" evidence="7">
    <location>
        <begin position="1091"/>
        <end position="1123"/>
    </location>
</feature>
<keyword evidence="4" id="KW-0677">Repeat</keyword>
<evidence type="ECO:0000256" key="3">
    <source>
        <dbReference type="ARBA" id="ARBA00022522"/>
    </source>
</evidence>
<evidence type="ECO:0000313" key="10">
    <source>
        <dbReference type="Proteomes" id="UP001153069"/>
    </source>
</evidence>
<evidence type="ECO:0000313" key="9">
    <source>
        <dbReference type="EMBL" id="CAB9512961.1"/>
    </source>
</evidence>
<evidence type="ECO:0000256" key="6">
    <source>
        <dbReference type="ARBA" id="ARBA00045806"/>
    </source>
</evidence>
<comment type="similarity">
    <text evidence="1">Belongs to the plasmodium circumsporozoite protein family.</text>
</comment>
<name>A0A9N8E1R4_9STRA</name>
<evidence type="ECO:0000256" key="1">
    <source>
        <dbReference type="ARBA" id="ARBA00006241"/>
    </source>
</evidence>
<organism evidence="9 10">
    <name type="scientific">Seminavis robusta</name>
    <dbReference type="NCBI Taxonomy" id="568900"/>
    <lineage>
        <taxon>Eukaryota</taxon>
        <taxon>Sar</taxon>
        <taxon>Stramenopiles</taxon>
        <taxon>Ochrophyta</taxon>
        <taxon>Bacillariophyta</taxon>
        <taxon>Bacillariophyceae</taxon>
        <taxon>Bacillariophycidae</taxon>
        <taxon>Naviculales</taxon>
        <taxon>Naviculaceae</taxon>
        <taxon>Seminavis</taxon>
    </lineage>
</organism>
<dbReference type="PANTHER" id="PTHR44826:SF3">
    <property type="entry name" value="SPORE COAT PROTEIN SP85"/>
    <property type="match status" value="1"/>
</dbReference>
<evidence type="ECO:0000256" key="5">
    <source>
        <dbReference type="ARBA" id="ARBA00033726"/>
    </source>
</evidence>
<dbReference type="EMBL" id="CAICTM010000563">
    <property type="protein sequence ID" value="CAB9512961.1"/>
    <property type="molecule type" value="Genomic_DNA"/>
</dbReference>
<feature type="region of interest" description="Disordered" evidence="7">
    <location>
        <begin position="1261"/>
        <end position="1396"/>
    </location>
</feature>
<feature type="region of interest" description="Disordered" evidence="7">
    <location>
        <begin position="49"/>
        <end position="100"/>
    </location>
</feature>
<evidence type="ECO:0000256" key="4">
    <source>
        <dbReference type="ARBA" id="ARBA00022737"/>
    </source>
</evidence>
<feature type="compositionally biased region" description="Basic and acidic residues" evidence="7">
    <location>
        <begin position="149"/>
        <end position="158"/>
    </location>
</feature>
<feature type="compositionally biased region" description="Low complexity" evidence="7">
    <location>
        <begin position="1067"/>
        <end position="1080"/>
    </location>
</feature>
<feature type="chain" id="PRO_5040128521" description="Circumsporozoite protein" evidence="8">
    <location>
        <begin position="26"/>
        <end position="1407"/>
    </location>
</feature>
<feature type="compositionally biased region" description="Basic residues" evidence="7">
    <location>
        <begin position="159"/>
        <end position="169"/>
    </location>
</feature>
<reference evidence="9" key="1">
    <citation type="submission" date="2020-06" db="EMBL/GenBank/DDBJ databases">
        <authorList>
            <consortium name="Plant Systems Biology data submission"/>
        </authorList>
    </citation>
    <scope>NUCLEOTIDE SEQUENCE</scope>
    <source>
        <strain evidence="9">D6</strain>
    </source>
</reference>